<accession>A0A9Q8PIM0</accession>
<keyword evidence="3 8" id="KW-1133">Transmembrane helix</keyword>
<dbReference type="KEGG" id="ffu:CLAFUR5_11899"/>
<keyword evidence="6 8" id="KW-0472">Membrane</keyword>
<evidence type="ECO:0000256" key="2">
    <source>
        <dbReference type="ARBA" id="ARBA00022692"/>
    </source>
</evidence>
<dbReference type="InterPro" id="IPR013901">
    <property type="entry name" value="Anthrone_oxy"/>
</dbReference>
<evidence type="ECO:0000256" key="8">
    <source>
        <dbReference type="SAM" id="Phobius"/>
    </source>
</evidence>
<keyword evidence="2 8" id="KW-0812">Transmembrane</keyword>
<reference evidence="9" key="2">
    <citation type="journal article" date="2022" name="Microb. Genom.">
        <title>A chromosome-scale genome assembly of the tomato pathogen Cladosporium fulvum reveals a compartmentalized genome architecture and the presence of a dispensable chromosome.</title>
        <authorList>
            <person name="Zaccaron A.Z."/>
            <person name="Chen L.H."/>
            <person name="Samaras A."/>
            <person name="Stergiopoulos I."/>
        </authorList>
    </citation>
    <scope>NUCLEOTIDE SEQUENCE</scope>
    <source>
        <strain evidence="9">Race5_Kim</strain>
    </source>
</reference>
<dbReference type="OMA" id="RMYHYGH"/>
<evidence type="ECO:0000256" key="1">
    <source>
        <dbReference type="ARBA" id="ARBA00004141"/>
    </source>
</evidence>
<organism evidence="9 10">
    <name type="scientific">Passalora fulva</name>
    <name type="common">Tomato leaf mold</name>
    <name type="synonym">Cladosporium fulvum</name>
    <dbReference type="NCBI Taxonomy" id="5499"/>
    <lineage>
        <taxon>Eukaryota</taxon>
        <taxon>Fungi</taxon>
        <taxon>Dikarya</taxon>
        <taxon>Ascomycota</taxon>
        <taxon>Pezizomycotina</taxon>
        <taxon>Dothideomycetes</taxon>
        <taxon>Dothideomycetidae</taxon>
        <taxon>Mycosphaerellales</taxon>
        <taxon>Mycosphaerellaceae</taxon>
        <taxon>Fulvia</taxon>
    </lineage>
</organism>
<feature type="transmembrane region" description="Helical" evidence="8">
    <location>
        <begin position="90"/>
        <end position="111"/>
    </location>
</feature>
<gene>
    <name evidence="9" type="ORF">CLAFUR5_11899</name>
</gene>
<evidence type="ECO:0000256" key="3">
    <source>
        <dbReference type="ARBA" id="ARBA00022989"/>
    </source>
</evidence>
<keyword evidence="4" id="KW-0560">Oxidoreductase</keyword>
<feature type="transmembrane region" description="Helical" evidence="8">
    <location>
        <begin position="145"/>
        <end position="162"/>
    </location>
</feature>
<dbReference type="PANTHER" id="PTHR35042">
    <property type="entry name" value="ANTHRONE OXYGENASE ENCC"/>
    <property type="match status" value="1"/>
</dbReference>
<comment type="similarity">
    <text evidence="7">Belongs to the anthrone oxygenase family.</text>
</comment>
<evidence type="ECO:0000313" key="10">
    <source>
        <dbReference type="Proteomes" id="UP000756132"/>
    </source>
</evidence>
<sequence length="177" mass="19445">MTYPESLPTDAVATQWSALAFGLYQTGFMPSMSLVTVPVMQKTSVSAAQLLGQFKSFHTHGHFYGPASTMAISLLHAYTACRKGWTGRPWLLSAAAGALSISVWPFTIILMDPINSLLFEWKATAAQISLEQVQNKLAQWEMLHTSRSILLLLGALAGYLALRQNQGPSHIRPKLKQ</sequence>
<protein>
    <submittedName>
        <fullName evidence="9">Anthrone oxygenase</fullName>
    </submittedName>
</protein>
<dbReference type="RefSeq" id="XP_047767455.1">
    <property type="nucleotide sequence ID" value="XM_047911047.1"/>
</dbReference>
<dbReference type="PANTHER" id="PTHR35042:SF3">
    <property type="entry name" value="ANTHRONE OXYGENASE-RELATED"/>
    <property type="match status" value="1"/>
</dbReference>
<dbReference type="Proteomes" id="UP000756132">
    <property type="component" value="Chromosome 10"/>
</dbReference>
<keyword evidence="10" id="KW-1185">Reference proteome</keyword>
<proteinExistence type="inferred from homology"/>
<evidence type="ECO:0000256" key="5">
    <source>
        <dbReference type="ARBA" id="ARBA00023033"/>
    </source>
</evidence>
<dbReference type="AlphaFoldDB" id="A0A9Q8PIM0"/>
<dbReference type="GeneID" id="71991777"/>
<dbReference type="GO" id="GO:0004497">
    <property type="term" value="F:monooxygenase activity"/>
    <property type="evidence" value="ECO:0007669"/>
    <property type="project" value="UniProtKB-KW"/>
</dbReference>
<evidence type="ECO:0000313" key="9">
    <source>
        <dbReference type="EMBL" id="UJO23089.1"/>
    </source>
</evidence>
<evidence type="ECO:0000256" key="7">
    <source>
        <dbReference type="ARBA" id="ARBA00034313"/>
    </source>
</evidence>
<dbReference type="GO" id="GO:0016020">
    <property type="term" value="C:membrane"/>
    <property type="evidence" value="ECO:0007669"/>
    <property type="project" value="UniProtKB-SubCell"/>
</dbReference>
<comment type="subcellular location">
    <subcellularLocation>
        <location evidence="1">Membrane</location>
        <topology evidence="1">Multi-pass membrane protein</topology>
    </subcellularLocation>
</comment>
<evidence type="ECO:0000256" key="4">
    <source>
        <dbReference type="ARBA" id="ARBA00023002"/>
    </source>
</evidence>
<reference evidence="9" key="1">
    <citation type="submission" date="2021-12" db="EMBL/GenBank/DDBJ databases">
        <authorList>
            <person name="Zaccaron A."/>
            <person name="Stergiopoulos I."/>
        </authorList>
    </citation>
    <scope>NUCLEOTIDE SEQUENCE</scope>
    <source>
        <strain evidence="9">Race5_Kim</strain>
    </source>
</reference>
<name>A0A9Q8PIM0_PASFU</name>
<evidence type="ECO:0000256" key="6">
    <source>
        <dbReference type="ARBA" id="ARBA00023136"/>
    </source>
</evidence>
<keyword evidence="5" id="KW-0503">Monooxygenase</keyword>
<dbReference type="EMBL" id="CP090172">
    <property type="protein sequence ID" value="UJO23089.1"/>
    <property type="molecule type" value="Genomic_DNA"/>
</dbReference>
<dbReference type="Pfam" id="PF08592">
    <property type="entry name" value="Anthrone_oxy"/>
    <property type="match status" value="1"/>
</dbReference>